<dbReference type="Pfam" id="PF13426">
    <property type="entry name" value="PAS_9"/>
    <property type="match status" value="1"/>
</dbReference>
<feature type="compositionally biased region" description="Basic and acidic residues" evidence="12">
    <location>
        <begin position="24"/>
        <end position="33"/>
    </location>
</feature>
<dbReference type="GO" id="GO:0005524">
    <property type="term" value="F:ATP binding"/>
    <property type="evidence" value="ECO:0007669"/>
    <property type="project" value="UniProtKB-KW"/>
</dbReference>
<dbReference type="Gene3D" id="1.10.287.130">
    <property type="match status" value="1"/>
</dbReference>
<dbReference type="Pfam" id="PF02518">
    <property type="entry name" value="HATPase_c"/>
    <property type="match status" value="1"/>
</dbReference>
<dbReference type="AlphaFoldDB" id="A0AAX4P6G7"/>
<dbReference type="SMART" id="SM00388">
    <property type="entry name" value="HisKA"/>
    <property type="match status" value="1"/>
</dbReference>
<evidence type="ECO:0000259" key="16">
    <source>
        <dbReference type="PROSITE" id="PS50113"/>
    </source>
</evidence>
<evidence type="ECO:0000256" key="5">
    <source>
        <dbReference type="ARBA" id="ARBA00022606"/>
    </source>
</evidence>
<dbReference type="CDD" id="cd00082">
    <property type="entry name" value="HisKA"/>
    <property type="match status" value="1"/>
</dbReference>
<evidence type="ECO:0000313" key="17">
    <source>
        <dbReference type="EMBL" id="WZN61620.1"/>
    </source>
</evidence>
<evidence type="ECO:0000256" key="7">
    <source>
        <dbReference type="ARBA" id="ARBA00022741"/>
    </source>
</evidence>
<dbReference type="SMART" id="SM00448">
    <property type="entry name" value="REC"/>
    <property type="match status" value="1"/>
</dbReference>
<keyword evidence="3" id="KW-0600">Photoreceptor protein</keyword>
<dbReference type="InterPro" id="IPR000700">
    <property type="entry name" value="PAS-assoc_C"/>
</dbReference>
<dbReference type="InterPro" id="IPR035965">
    <property type="entry name" value="PAS-like_dom_sf"/>
</dbReference>
<evidence type="ECO:0000256" key="1">
    <source>
        <dbReference type="ARBA" id="ARBA00000085"/>
    </source>
</evidence>
<feature type="compositionally biased region" description="Polar residues" evidence="12">
    <location>
        <begin position="58"/>
        <end position="69"/>
    </location>
</feature>
<evidence type="ECO:0000256" key="3">
    <source>
        <dbReference type="ARBA" id="ARBA00022543"/>
    </source>
</evidence>
<name>A0AAX4P6G7_9CHLO</name>
<dbReference type="PROSITE" id="PS50112">
    <property type="entry name" value="PAS"/>
    <property type="match status" value="1"/>
</dbReference>
<evidence type="ECO:0000256" key="9">
    <source>
        <dbReference type="ARBA" id="ARBA00022840"/>
    </source>
</evidence>
<dbReference type="PROSITE" id="PS50110">
    <property type="entry name" value="RESPONSE_REGULATORY"/>
    <property type="match status" value="1"/>
</dbReference>
<keyword evidence="4 11" id="KW-0597">Phosphoprotein</keyword>
<dbReference type="Pfam" id="PF00512">
    <property type="entry name" value="HisKA"/>
    <property type="match status" value="1"/>
</dbReference>
<dbReference type="InterPro" id="IPR005467">
    <property type="entry name" value="His_kinase_dom"/>
</dbReference>
<dbReference type="GO" id="GO:0000155">
    <property type="term" value="F:phosphorelay sensor kinase activity"/>
    <property type="evidence" value="ECO:0007669"/>
    <property type="project" value="InterPro"/>
</dbReference>
<dbReference type="Pfam" id="PF00072">
    <property type="entry name" value="Response_reg"/>
    <property type="match status" value="1"/>
</dbReference>
<dbReference type="EMBL" id="CP151504">
    <property type="protein sequence ID" value="WZN61620.1"/>
    <property type="molecule type" value="Genomic_DNA"/>
</dbReference>
<dbReference type="InterPro" id="IPR036097">
    <property type="entry name" value="HisK_dim/P_sf"/>
</dbReference>
<evidence type="ECO:0000259" key="14">
    <source>
        <dbReference type="PROSITE" id="PS50110"/>
    </source>
</evidence>
<feature type="domain" description="PAC" evidence="16">
    <location>
        <begin position="202"/>
        <end position="254"/>
    </location>
</feature>
<evidence type="ECO:0000259" key="13">
    <source>
        <dbReference type="PROSITE" id="PS50109"/>
    </source>
</evidence>
<evidence type="ECO:0000256" key="12">
    <source>
        <dbReference type="SAM" id="MobiDB-lite"/>
    </source>
</evidence>
<dbReference type="SUPFAM" id="SSF55785">
    <property type="entry name" value="PYP-like sensor domain (PAS domain)"/>
    <property type="match status" value="1"/>
</dbReference>
<keyword evidence="5" id="KW-0716">Sensory transduction</keyword>
<dbReference type="Gene3D" id="3.30.565.10">
    <property type="entry name" value="Histidine kinase-like ATPase, C-terminal domain"/>
    <property type="match status" value="1"/>
</dbReference>
<dbReference type="Gene3D" id="3.30.450.20">
    <property type="entry name" value="PAS domain"/>
    <property type="match status" value="1"/>
</dbReference>
<dbReference type="CDD" id="cd17546">
    <property type="entry name" value="REC_hyHK_CKI1_RcsC-like"/>
    <property type="match status" value="1"/>
</dbReference>
<dbReference type="PANTHER" id="PTHR45339:SF3">
    <property type="entry name" value="HISTIDINE KINASE"/>
    <property type="match status" value="1"/>
</dbReference>
<keyword evidence="18" id="KW-1185">Reference proteome</keyword>
<dbReference type="InterPro" id="IPR003661">
    <property type="entry name" value="HisK_dim/P_dom"/>
</dbReference>
<dbReference type="InterPro" id="IPR000014">
    <property type="entry name" value="PAS"/>
</dbReference>
<evidence type="ECO:0000256" key="4">
    <source>
        <dbReference type="ARBA" id="ARBA00022553"/>
    </source>
</evidence>
<dbReference type="InterPro" id="IPR004358">
    <property type="entry name" value="Sig_transdc_His_kin-like_C"/>
</dbReference>
<evidence type="ECO:0000256" key="11">
    <source>
        <dbReference type="PROSITE-ProRule" id="PRU00169"/>
    </source>
</evidence>
<dbReference type="CDD" id="cd00130">
    <property type="entry name" value="PAS"/>
    <property type="match status" value="1"/>
</dbReference>
<feature type="modified residue" description="4-aspartylphosphate" evidence="11">
    <location>
        <position position="782"/>
    </location>
</feature>
<evidence type="ECO:0000313" key="18">
    <source>
        <dbReference type="Proteomes" id="UP001472866"/>
    </source>
</evidence>
<gene>
    <name evidence="17" type="ORF">HKI87_04g31550</name>
</gene>
<protein>
    <recommendedName>
        <fullName evidence="2">histidine kinase</fullName>
        <ecNumber evidence="2">2.7.13.3</ecNumber>
    </recommendedName>
</protein>
<dbReference type="PROSITE" id="PS50113">
    <property type="entry name" value="PAC"/>
    <property type="match status" value="1"/>
</dbReference>
<dbReference type="InterPro" id="IPR001610">
    <property type="entry name" value="PAC"/>
</dbReference>
<dbReference type="SMART" id="SM00086">
    <property type="entry name" value="PAC"/>
    <property type="match status" value="1"/>
</dbReference>
<sequence>MSGGGGGGPEEDEAATMAVTPGEPARKRQRAEAGECSESLGSVDRIKGRTRYSASPAPETSSGNTGAPSLQTADYLQREVFRLKQALKVERDSSRRLRIELDRMLNNRTQAPSCSKEMPSLSTLEDLWLKEKSMNVLKEGITIVDCNQPDFPIIYANEGFVRMTGYSESETLGRNCRFLQGPNTEQSAIAALRQAVSQRKSCAVELTNYRKNGEMFINYLSLTPIFDNDGKLQHYVGIQSDITELIQRKKAEIEAKDAADKALSANEAKSQFLARMSHEIRTPLNGMIAVGQLLGETRLTHQQRDLVNTIRCSGETLLALITDILDFSKIEANKLSLYIHDFSLQSIIEDTIEIAGLKAAQKKLHVAYSLSPHVPETLRGDSTRIKQVLLNVLYNAVKFTESGIILLEASVQICDTKMLSHMDANNVIVPSYSKSDISENDILYLIHFSVKDTGLGMTPEGLSRLFVSFSQLEEMSTRRYGGTGLGLAISKKLCEAMGGEMWAESKGLGMGSTFHCTLKCHARQNRSNTGSKNAILEKDLPETQSTDKSYSNSLDGKACLLVEENDAVRESLAKAMRAWGLKVTPFSSEESALTYLVWPSGSSSGRPSGRTMNNILLDFVIMDKDCKGLMKALVEQKRDISIAFIVWPAADEINGIGDTSKNLKTPLENDLGTLPHLCVQRPVRHGRLKSALEELCSTKRLLAMNKVVKCDVKKEMGSPQAVQDEKCRILIAEDNVINMKVCLSILTRLGFANITTAEDGVIALEQIESKGGPNAFDVIFMDLHMPRKGGMEVVKELKERYGDKISSKIVAVTADAFAETKEKCFVQGFTHWIAKPFRIKDIEKIFESHSSDNS</sequence>
<feature type="domain" description="Histidine kinase" evidence="13">
    <location>
        <begin position="275"/>
        <end position="522"/>
    </location>
</feature>
<dbReference type="SUPFAM" id="SSF55874">
    <property type="entry name" value="ATPase domain of HSP90 chaperone/DNA topoisomerase II/histidine kinase"/>
    <property type="match status" value="1"/>
</dbReference>
<dbReference type="NCBIfam" id="TIGR00229">
    <property type="entry name" value="sensory_box"/>
    <property type="match status" value="1"/>
</dbReference>
<evidence type="ECO:0000259" key="15">
    <source>
        <dbReference type="PROSITE" id="PS50112"/>
    </source>
</evidence>
<keyword evidence="6" id="KW-0808">Transferase</keyword>
<proteinExistence type="predicted"/>
<dbReference type="Gene3D" id="3.40.50.2300">
    <property type="match status" value="2"/>
</dbReference>
<dbReference type="PRINTS" id="PR00344">
    <property type="entry name" value="BCTRLSENSOR"/>
</dbReference>
<keyword evidence="9" id="KW-0067">ATP-binding</keyword>
<reference evidence="17 18" key="1">
    <citation type="submission" date="2024-03" db="EMBL/GenBank/DDBJ databases">
        <title>Complete genome sequence of the green alga Chloropicon roscoffensis RCC1871.</title>
        <authorList>
            <person name="Lemieux C."/>
            <person name="Pombert J.-F."/>
            <person name="Otis C."/>
            <person name="Turmel M."/>
        </authorList>
    </citation>
    <scope>NUCLEOTIDE SEQUENCE [LARGE SCALE GENOMIC DNA]</scope>
    <source>
        <strain evidence="17 18">RCC1871</strain>
    </source>
</reference>
<dbReference type="GO" id="GO:0009881">
    <property type="term" value="F:photoreceptor activity"/>
    <property type="evidence" value="ECO:0007669"/>
    <property type="project" value="UniProtKB-KW"/>
</dbReference>
<dbReference type="SMART" id="SM00387">
    <property type="entry name" value="HATPase_c"/>
    <property type="match status" value="1"/>
</dbReference>
<dbReference type="PROSITE" id="PS50109">
    <property type="entry name" value="HIS_KIN"/>
    <property type="match status" value="1"/>
</dbReference>
<evidence type="ECO:0000256" key="10">
    <source>
        <dbReference type="ARBA" id="ARBA00023012"/>
    </source>
</evidence>
<dbReference type="FunFam" id="3.30.565.10:FF:000010">
    <property type="entry name" value="Sensor histidine kinase RcsC"/>
    <property type="match status" value="1"/>
</dbReference>
<keyword evidence="3" id="KW-0675">Receptor</keyword>
<evidence type="ECO:0000256" key="6">
    <source>
        <dbReference type="ARBA" id="ARBA00022679"/>
    </source>
</evidence>
<dbReference type="Proteomes" id="UP001472866">
    <property type="component" value="Chromosome 04"/>
</dbReference>
<dbReference type="SUPFAM" id="SSF47384">
    <property type="entry name" value="Homodimeric domain of signal transducing histidine kinase"/>
    <property type="match status" value="1"/>
</dbReference>
<keyword evidence="10" id="KW-0902">Two-component regulatory system</keyword>
<dbReference type="FunFam" id="1.10.287.130:FF:000002">
    <property type="entry name" value="Two-component osmosensing histidine kinase"/>
    <property type="match status" value="1"/>
</dbReference>
<feature type="domain" description="PAS" evidence="15">
    <location>
        <begin position="134"/>
        <end position="199"/>
    </location>
</feature>
<comment type="catalytic activity">
    <reaction evidence="1">
        <text>ATP + protein L-histidine = ADP + protein N-phospho-L-histidine.</text>
        <dbReference type="EC" id="2.7.13.3"/>
    </reaction>
</comment>
<evidence type="ECO:0000256" key="2">
    <source>
        <dbReference type="ARBA" id="ARBA00012438"/>
    </source>
</evidence>
<keyword evidence="8 17" id="KW-0418">Kinase</keyword>
<dbReference type="GO" id="GO:0009637">
    <property type="term" value="P:response to blue light"/>
    <property type="evidence" value="ECO:0007669"/>
    <property type="project" value="UniProtKB-ARBA"/>
</dbReference>
<evidence type="ECO:0000256" key="8">
    <source>
        <dbReference type="ARBA" id="ARBA00022777"/>
    </source>
</evidence>
<keyword evidence="7" id="KW-0547">Nucleotide-binding</keyword>
<feature type="domain" description="Response regulatory" evidence="14">
    <location>
        <begin position="728"/>
        <end position="850"/>
    </location>
</feature>
<dbReference type="CDD" id="cd16922">
    <property type="entry name" value="HATPase_EvgS-ArcB-TorS-like"/>
    <property type="match status" value="1"/>
</dbReference>
<dbReference type="InterPro" id="IPR003594">
    <property type="entry name" value="HATPase_dom"/>
</dbReference>
<accession>A0AAX4P6G7</accession>
<dbReference type="InterPro" id="IPR036890">
    <property type="entry name" value="HATPase_C_sf"/>
</dbReference>
<feature type="region of interest" description="Disordered" evidence="12">
    <location>
        <begin position="1"/>
        <end position="69"/>
    </location>
</feature>
<dbReference type="SUPFAM" id="SSF52172">
    <property type="entry name" value="CheY-like"/>
    <property type="match status" value="2"/>
</dbReference>
<dbReference type="PANTHER" id="PTHR45339">
    <property type="entry name" value="HYBRID SIGNAL TRANSDUCTION HISTIDINE KINASE J"/>
    <property type="match status" value="1"/>
</dbReference>
<dbReference type="InterPro" id="IPR001789">
    <property type="entry name" value="Sig_transdc_resp-reg_receiver"/>
</dbReference>
<dbReference type="EC" id="2.7.13.3" evidence="2"/>
<keyword evidence="3" id="KW-0157">Chromophore</keyword>
<organism evidence="17 18">
    <name type="scientific">Chloropicon roscoffensis</name>
    <dbReference type="NCBI Taxonomy" id="1461544"/>
    <lineage>
        <taxon>Eukaryota</taxon>
        <taxon>Viridiplantae</taxon>
        <taxon>Chlorophyta</taxon>
        <taxon>Chloropicophyceae</taxon>
        <taxon>Chloropicales</taxon>
        <taxon>Chloropicaceae</taxon>
        <taxon>Chloropicon</taxon>
    </lineage>
</organism>
<dbReference type="InterPro" id="IPR011006">
    <property type="entry name" value="CheY-like_superfamily"/>
</dbReference>